<feature type="domain" description="Helicase ATP-binding" evidence="8">
    <location>
        <begin position="137"/>
        <end position="251"/>
    </location>
</feature>
<organism evidence="10 11">
    <name type="scientific">Turicibacter sanguinis</name>
    <dbReference type="NCBI Taxonomy" id="154288"/>
    <lineage>
        <taxon>Bacteria</taxon>
        <taxon>Bacillati</taxon>
        <taxon>Bacillota</taxon>
        <taxon>Erysipelotrichia</taxon>
        <taxon>Erysipelotrichales</taxon>
        <taxon>Turicibacteraceae</taxon>
        <taxon>Turicibacter</taxon>
    </lineage>
</organism>
<evidence type="ECO:0000259" key="9">
    <source>
        <dbReference type="PROSITE" id="PS51194"/>
    </source>
</evidence>
<keyword evidence="4 10" id="KW-0347">Helicase</keyword>
<dbReference type="Gene3D" id="1.20.272.40">
    <property type="match status" value="1"/>
</dbReference>
<dbReference type="InterPro" id="IPR055206">
    <property type="entry name" value="DEXQc_SUV3"/>
</dbReference>
<evidence type="ECO:0000256" key="4">
    <source>
        <dbReference type="ARBA" id="ARBA00022806"/>
    </source>
</evidence>
<dbReference type="AlphaFoldDB" id="A0A9X5AM76"/>
<sequence>MKKNRREIRDLKQLKEQLFGIKQVVHHTKIGNLWNHEAAVRKKLKVLTEMDGQSLKGYHQVYKEYRDLLDEISVRLLEDYNDKNNTSFEFDEIVQSHLPEYLSSGILTALVSSHIPNLMADSFKTHFPKNPKDEYQEARNLKRKIYLHLGQTNTGKTHRAIERLKQSQKGVYLAPLRILALEIYERLNKEGVPCTLLTGEEEVIIPEANHQSSTVEKVNLDQTYDVAVIDEIQMIGDYQRGSSWTRALLGLRCSEIHVCGALNAKEILLEMIKDCGDEFEVIEYERLVPLVIEKEPFNHQDTQEGDAFILFSKRKVLQLAKQYKEMGINASVIYGDLPPEVRKMQYYDFVHKKNLILVSTDAIGMGVNLPIRRIVFMNLCKFDGEEERFLTSQEVKQIAGRAGRIGIYEVGYVAGYGRSYSFLKEKIEMEDDPIEQAVIGPSEVLLQIEGLPLKEKLALWSTMPVETLYYRKMDIRDYILVLDKVRRYKLDEYVEWKLMKLPIDVHNDEVLSTLLFFIESYFVQKVGEVPRPHLGEVNLSNLETYYQEVNLYYSFCKSFNIEFDVEWVYDERLRISELINDLLIKGRY</sequence>
<dbReference type="GO" id="GO:0005524">
    <property type="term" value="F:ATP binding"/>
    <property type="evidence" value="ECO:0007669"/>
    <property type="project" value="UniProtKB-KW"/>
</dbReference>
<evidence type="ECO:0000313" key="11">
    <source>
        <dbReference type="Proteomes" id="UP000487649"/>
    </source>
</evidence>
<name>A0A9X5AM76_9FIRM</name>
<dbReference type="InterPro" id="IPR027417">
    <property type="entry name" value="P-loop_NTPase"/>
</dbReference>
<dbReference type="Gene3D" id="3.40.50.300">
    <property type="entry name" value="P-loop containing nucleotide triphosphate hydrolases"/>
    <property type="match status" value="2"/>
</dbReference>
<dbReference type="PANTHER" id="PTHR12131:SF1">
    <property type="entry name" value="ATP-DEPENDENT RNA HELICASE SUPV3L1, MITOCHONDRIAL-RELATED"/>
    <property type="match status" value="1"/>
</dbReference>
<feature type="domain" description="Helicase C-terminal" evidence="9">
    <location>
        <begin position="283"/>
        <end position="459"/>
    </location>
</feature>
<evidence type="ECO:0000256" key="6">
    <source>
        <dbReference type="ARBA" id="ARBA00022946"/>
    </source>
</evidence>
<dbReference type="Proteomes" id="UP000487649">
    <property type="component" value="Unassembled WGS sequence"/>
</dbReference>
<keyword evidence="3" id="KW-0378">Hydrolase</keyword>
<dbReference type="SMART" id="SM00490">
    <property type="entry name" value="HELICc"/>
    <property type="match status" value="1"/>
</dbReference>
<reference evidence="10 11" key="1">
    <citation type="journal article" date="2019" name="Nat. Med.">
        <title>A library of human gut bacterial isolates paired with longitudinal multiomics data enables mechanistic microbiome research.</title>
        <authorList>
            <person name="Poyet M."/>
            <person name="Groussin M."/>
            <person name="Gibbons S.M."/>
            <person name="Avila-Pacheco J."/>
            <person name="Jiang X."/>
            <person name="Kearney S.M."/>
            <person name="Perrotta A.R."/>
            <person name="Berdy B."/>
            <person name="Zhao S."/>
            <person name="Lieberman T.D."/>
            <person name="Swanson P.K."/>
            <person name="Smith M."/>
            <person name="Roesemann S."/>
            <person name="Alexander J.E."/>
            <person name="Rich S.A."/>
            <person name="Livny J."/>
            <person name="Vlamakis H."/>
            <person name="Clish C."/>
            <person name="Bullock K."/>
            <person name="Deik A."/>
            <person name="Scott J."/>
            <person name="Pierce K.A."/>
            <person name="Xavier R.J."/>
            <person name="Alm E.J."/>
        </authorList>
    </citation>
    <scope>NUCLEOTIDE SEQUENCE [LARGE SCALE GENOMIC DNA]</scope>
    <source>
        <strain evidence="10 11">BIOML-A198</strain>
    </source>
</reference>
<dbReference type="FunFam" id="3.40.50.300:FF:000269">
    <property type="entry name" value="ATP-dependent RNA helicase SUPV3L1, mitochondrial"/>
    <property type="match status" value="1"/>
</dbReference>
<dbReference type="InterPro" id="IPR044774">
    <property type="entry name" value="Suv3_DEXQc"/>
</dbReference>
<dbReference type="InterPro" id="IPR014001">
    <property type="entry name" value="Helicase_ATP-bd"/>
</dbReference>
<dbReference type="OrthoDB" id="9807155at2"/>
<keyword evidence="2" id="KW-0547">Nucleotide-binding</keyword>
<accession>A0A9X5AM76</accession>
<dbReference type="Pfam" id="PF12513">
    <property type="entry name" value="SUV3_C"/>
    <property type="match status" value="1"/>
</dbReference>
<dbReference type="EC" id="3.6.4.13" evidence="1"/>
<evidence type="ECO:0000259" key="8">
    <source>
        <dbReference type="PROSITE" id="PS51192"/>
    </source>
</evidence>
<keyword evidence="5" id="KW-0067">ATP-binding</keyword>
<proteinExistence type="predicted"/>
<dbReference type="SUPFAM" id="SSF52540">
    <property type="entry name" value="P-loop containing nucleoside triphosphate hydrolases"/>
    <property type="match status" value="1"/>
</dbReference>
<dbReference type="CDD" id="cd17913">
    <property type="entry name" value="DEXQc_Suv3"/>
    <property type="match status" value="1"/>
</dbReference>
<evidence type="ECO:0000256" key="7">
    <source>
        <dbReference type="ARBA" id="ARBA00047984"/>
    </source>
</evidence>
<comment type="catalytic activity">
    <reaction evidence="7">
        <text>ATP + H2O = ADP + phosphate + H(+)</text>
        <dbReference type="Rhea" id="RHEA:13065"/>
        <dbReference type="ChEBI" id="CHEBI:15377"/>
        <dbReference type="ChEBI" id="CHEBI:15378"/>
        <dbReference type="ChEBI" id="CHEBI:30616"/>
        <dbReference type="ChEBI" id="CHEBI:43474"/>
        <dbReference type="ChEBI" id="CHEBI:456216"/>
        <dbReference type="EC" id="3.6.4.13"/>
    </reaction>
</comment>
<evidence type="ECO:0000256" key="2">
    <source>
        <dbReference type="ARBA" id="ARBA00022741"/>
    </source>
</evidence>
<protein>
    <recommendedName>
        <fullName evidence="1">RNA helicase</fullName>
        <ecNumber evidence="1">3.6.4.13</ecNumber>
    </recommendedName>
</protein>
<dbReference type="PROSITE" id="PS51192">
    <property type="entry name" value="HELICASE_ATP_BIND_1"/>
    <property type="match status" value="1"/>
</dbReference>
<dbReference type="EMBL" id="WMQE01000002">
    <property type="protein sequence ID" value="MTK20053.1"/>
    <property type="molecule type" value="Genomic_DNA"/>
</dbReference>
<comment type="caution">
    <text evidence="10">The sequence shown here is derived from an EMBL/GenBank/DDBJ whole genome shotgun (WGS) entry which is preliminary data.</text>
</comment>
<dbReference type="RefSeq" id="WP_006784196.1">
    <property type="nucleotide sequence ID" value="NZ_CABJBH010000006.1"/>
</dbReference>
<dbReference type="Pfam" id="PF00271">
    <property type="entry name" value="Helicase_C"/>
    <property type="match status" value="1"/>
</dbReference>
<gene>
    <name evidence="10" type="ORF">GMA92_01205</name>
</gene>
<evidence type="ECO:0000256" key="1">
    <source>
        <dbReference type="ARBA" id="ARBA00012552"/>
    </source>
</evidence>
<dbReference type="Pfam" id="PF22527">
    <property type="entry name" value="DEXQc_Suv3"/>
    <property type="match status" value="1"/>
</dbReference>
<dbReference type="PANTHER" id="PTHR12131">
    <property type="entry name" value="ATP-DEPENDENT RNA AND DNA HELICASE"/>
    <property type="match status" value="1"/>
</dbReference>
<dbReference type="InterPro" id="IPR022192">
    <property type="entry name" value="SUV3_C"/>
</dbReference>
<dbReference type="GO" id="GO:0003724">
    <property type="term" value="F:RNA helicase activity"/>
    <property type="evidence" value="ECO:0007669"/>
    <property type="project" value="UniProtKB-EC"/>
</dbReference>
<dbReference type="GO" id="GO:0016787">
    <property type="term" value="F:hydrolase activity"/>
    <property type="evidence" value="ECO:0007669"/>
    <property type="project" value="UniProtKB-KW"/>
</dbReference>
<keyword evidence="6" id="KW-0809">Transit peptide</keyword>
<dbReference type="InterPro" id="IPR001650">
    <property type="entry name" value="Helicase_C-like"/>
</dbReference>
<dbReference type="PROSITE" id="PS51194">
    <property type="entry name" value="HELICASE_CTER"/>
    <property type="match status" value="1"/>
</dbReference>
<evidence type="ECO:0000313" key="10">
    <source>
        <dbReference type="EMBL" id="MTK20053.1"/>
    </source>
</evidence>
<evidence type="ECO:0000256" key="5">
    <source>
        <dbReference type="ARBA" id="ARBA00022840"/>
    </source>
</evidence>
<dbReference type="InterPro" id="IPR050699">
    <property type="entry name" value="RNA-DNA_Helicase"/>
</dbReference>
<evidence type="ECO:0000256" key="3">
    <source>
        <dbReference type="ARBA" id="ARBA00022801"/>
    </source>
</evidence>